<dbReference type="GO" id="GO:0009279">
    <property type="term" value="C:cell outer membrane"/>
    <property type="evidence" value="ECO:0007669"/>
    <property type="project" value="UniProtKB-SubCell"/>
</dbReference>
<keyword evidence="5" id="KW-0998">Cell outer membrane</keyword>
<dbReference type="InterPro" id="IPR033985">
    <property type="entry name" value="SusD-like_N"/>
</dbReference>
<gene>
    <name evidence="8" type="ORF">GCM10007103_12850</name>
</gene>
<reference evidence="8" key="2">
    <citation type="submission" date="2020-09" db="EMBL/GenBank/DDBJ databases">
        <authorList>
            <person name="Sun Q."/>
            <person name="Kim S."/>
        </authorList>
    </citation>
    <scope>NUCLEOTIDE SEQUENCE</scope>
    <source>
        <strain evidence="8">KCTC 12719</strain>
    </source>
</reference>
<comment type="subcellular location">
    <subcellularLocation>
        <location evidence="1">Cell outer membrane</location>
    </subcellularLocation>
</comment>
<evidence type="ECO:0000313" key="9">
    <source>
        <dbReference type="Proteomes" id="UP000610456"/>
    </source>
</evidence>
<accession>A0A918SD45</accession>
<comment type="similarity">
    <text evidence="2">Belongs to the SusD family.</text>
</comment>
<evidence type="ECO:0000256" key="2">
    <source>
        <dbReference type="ARBA" id="ARBA00006275"/>
    </source>
</evidence>
<reference evidence="8" key="1">
    <citation type="journal article" date="2014" name="Int. J. Syst. Evol. Microbiol.">
        <title>Complete genome sequence of Corynebacterium casei LMG S-19264T (=DSM 44701T), isolated from a smear-ripened cheese.</title>
        <authorList>
            <consortium name="US DOE Joint Genome Institute (JGI-PGF)"/>
            <person name="Walter F."/>
            <person name="Albersmeier A."/>
            <person name="Kalinowski J."/>
            <person name="Ruckert C."/>
        </authorList>
    </citation>
    <scope>NUCLEOTIDE SEQUENCE</scope>
    <source>
        <strain evidence="8">KCTC 12719</strain>
    </source>
</reference>
<dbReference type="SUPFAM" id="SSF48452">
    <property type="entry name" value="TPR-like"/>
    <property type="match status" value="1"/>
</dbReference>
<keyword evidence="9" id="KW-1185">Reference proteome</keyword>
<dbReference type="Gene3D" id="1.25.40.390">
    <property type="match status" value="1"/>
</dbReference>
<dbReference type="Proteomes" id="UP000610456">
    <property type="component" value="Unassembled WGS sequence"/>
</dbReference>
<evidence type="ECO:0000256" key="4">
    <source>
        <dbReference type="ARBA" id="ARBA00023136"/>
    </source>
</evidence>
<protein>
    <submittedName>
        <fullName evidence="8">Membrane protein</fullName>
    </submittedName>
</protein>
<proteinExistence type="inferred from homology"/>
<evidence type="ECO:0000259" key="7">
    <source>
        <dbReference type="Pfam" id="PF14322"/>
    </source>
</evidence>
<sequence>MMKLHKFNIIVLLLIAPFLLLSCEDFVEVEAPDNKLVQDVVFSSDATAKSAMIGIYNQLFLAAFSNGERSSVTLLAGLSADNFRNINTTNIVRMEFEQNQLVPDNDSNLDIWSSAYNTIYMTNAMLEGLHNSEAITPELEMQLEGEARFVRAFTYFYLVNLYGDVPLILSTNYRENQLAVRNPSADVYIQILEDLQIAMDLLPIDYINEERTQVNKFAATALLARVYLYLEDWEQAETLSSQVINETSKYELLSEVNDVFLANSKEAIWQISPIGGGGLITNTNEGSIFIIDPIFSFFAAIQLEEEFVEVFDETDRRYINWIGYNEGIDAYFAFKYKIWSSTEFPIEEYSMVLRLAEQYLIRAEARARKGDLSGGIEDLDVIRERAGIALVSESNPGIVQQELLDKIFEERRKELFAEWGHRWLDLKRTGRAEEVLGANNPLWESTDLWYPIPAEERMKNPNLSQNSGY</sequence>
<comment type="caution">
    <text evidence="8">The sequence shown here is derived from an EMBL/GenBank/DDBJ whole genome shotgun (WGS) entry which is preliminary data.</text>
</comment>
<dbReference type="EMBL" id="BMXB01000003">
    <property type="protein sequence ID" value="GHA32832.1"/>
    <property type="molecule type" value="Genomic_DNA"/>
</dbReference>
<evidence type="ECO:0000256" key="3">
    <source>
        <dbReference type="ARBA" id="ARBA00022729"/>
    </source>
</evidence>
<evidence type="ECO:0000259" key="6">
    <source>
        <dbReference type="Pfam" id="PF07980"/>
    </source>
</evidence>
<feature type="domain" description="SusD-like N-terminal" evidence="7">
    <location>
        <begin position="42"/>
        <end position="228"/>
    </location>
</feature>
<dbReference type="CDD" id="cd08977">
    <property type="entry name" value="SusD"/>
    <property type="match status" value="1"/>
</dbReference>
<dbReference type="Pfam" id="PF14322">
    <property type="entry name" value="SusD-like_3"/>
    <property type="match status" value="1"/>
</dbReference>
<name>A0A918SD45_9FLAO</name>
<feature type="domain" description="RagB/SusD" evidence="6">
    <location>
        <begin position="339"/>
        <end position="469"/>
    </location>
</feature>
<evidence type="ECO:0000313" key="8">
    <source>
        <dbReference type="EMBL" id="GHA32832.1"/>
    </source>
</evidence>
<dbReference type="PROSITE" id="PS51257">
    <property type="entry name" value="PROKAR_LIPOPROTEIN"/>
    <property type="match status" value="1"/>
</dbReference>
<keyword evidence="4" id="KW-0472">Membrane</keyword>
<evidence type="ECO:0000256" key="1">
    <source>
        <dbReference type="ARBA" id="ARBA00004442"/>
    </source>
</evidence>
<dbReference type="AlphaFoldDB" id="A0A918SD45"/>
<dbReference type="InterPro" id="IPR011990">
    <property type="entry name" value="TPR-like_helical_dom_sf"/>
</dbReference>
<dbReference type="InterPro" id="IPR012944">
    <property type="entry name" value="SusD_RagB_dom"/>
</dbReference>
<dbReference type="Pfam" id="PF07980">
    <property type="entry name" value="SusD_RagB"/>
    <property type="match status" value="1"/>
</dbReference>
<organism evidence="8 9">
    <name type="scientific">Salinimicrobium marinum</name>
    <dbReference type="NCBI Taxonomy" id="680283"/>
    <lineage>
        <taxon>Bacteria</taxon>
        <taxon>Pseudomonadati</taxon>
        <taxon>Bacteroidota</taxon>
        <taxon>Flavobacteriia</taxon>
        <taxon>Flavobacteriales</taxon>
        <taxon>Flavobacteriaceae</taxon>
        <taxon>Salinimicrobium</taxon>
    </lineage>
</organism>
<keyword evidence="3" id="KW-0732">Signal</keyword>
<evidence type="ECO:0000256" key="5">
    <source>
        <dbReference type="ARBA" id="ARBA00023237"/>
    </source>
</evidence>